<dbReference type="EMBL" id="JACGCM010002268">
    <property type="protein sequence ID" value="KAF6142272.1"/>
    <property type="molecule type" value="Genomic_DNA"/>
</dbReference>
<sequence length="61" mass="7260">MRRSSLPFNSSILRPILWCKVALLKQEQGDKKHDHTFFVPDLCVPFVQHVLHFIRYVLQLL</sequence>
<accession>A0A7J7LI75</accession>
<gene>
    <name evidence="1" type="ORF">GIB67_030639</name>
</gene>
<protein>
    <submittedName>
        <fullName evidence="1">Uncharacterized protein</fullName>
    </submittedName>
</protein>
<dbReference type="Proteomes" id="UP000541444">
    <property type="component" value="Unassembled WGS sequence"/>
</dbReference>
<evidence type="ECO:0000313" key="2">
    <source>
        <dbReference type="Proteomes" id="UP000541444"/>
    </source>
</evidence>
<organism evidence="1 2">
    <name type="scientific">Kingdonia uniflora</name>
    <dbReference type="NCBI Taxonomy" id="39325"/>
    <lineage>
        <taxon>Eukaryota</taxon>
        <taxon>Viridiplantae</taxon>
        <taxon>Streptophyta</taxon>
        <taxon>Embryophyta</taxon>
        <taxon>Tracheophyta</taxon>
        <taxon>Spermatophyta</taxon>
        <taxon>Magnoliopsida</taxon>
        <taxon>Ranunculales</taxon>
        <taxon>Circaeasteraceae</taxon>
        <taxon>Kingdonia</taxon>
    </lineage>
</organism>
<keyword evidence="2" id="KW-1185">Reference proteome</keyword>
<name>A0A7J7LI75_9MAGN</name>
<dbReference type="AlphaFoldDB" id="A0A7J7LI75"/>
<comment type="caution">
    <text evidence="1">The sequence shown here is derived from an EMBL/GenBank/DDBJ whole genome shotgun (WGS) entry which is preliminary data.</text>
</comment>
<proteinExistence type="predicted"/>
<evidence type="ECO:0000313" key="1">
    <source>
        <dbReference type="EMBL" id="KAF6142272.1"/>
    </source>
</evidence>
<reference evidence="1 2" key="1">
    <citation type="journal article" date="2020" name="IScience">
        <title>Genome Sequencing of the Endangered Kingdonia uniflora (Circaeasteraceae, Ranunculales) Reveals Potential Mechanisms of Evolutionary Specialization.</title>
        <authorList>
            <person name="Sun Y."/>
            <person name="Deng T."/>
            <person name="Zhang A."/>
            <person name="Moore M.J."/>
            <person name="Landis J.B."/>
            <person name="Lin N."/>
            <person name="Zhang H."/>
            <person name="Zhang X."/>
            <person name="Huang J."/>
            <person name="Zhang X."/>
            <person name="Sun H."/>
            <person name="Wang H."/>
        </authorList>
    </citation>
    <scope>NUCLEOTIDE SEQUENCE [LARGE SCALE GENOMIC DNA]</scope>
    <source>
        <strain evidence="1">TB1705</strain>
        <tissue evidence="1">Leaf</tissue>
    </source>
</reference>